<keyword evidence="1" id="KW-0812">Transmembrane</keyword>
<organism evidence="2 3">
    <name type="scientific">Mageeibacillus indolicus</name>
    <dbReference type="NCBI Taxonomy" id="884684"/>
    <lineage>
        <taxon>Bacteria</taxon>
        <taxon>Bacillati</taxon>
        <taxon>Bacillota</taxon>
        <taxon>Clostridia</taxon>
        <taxon>Eubacteriales</taxon>
        <taxon>Oscillospiraceae</taxon>
        <taxon>Mageeibacillus</taxon>
    </lineage>
</organism>
<dbReference type="Proteomes" id="UP000236394">
    <property type="component" value="Unassembled WGS sequence"/>
</dbReference>
<keyword evidence="1" id="KW-1133">Transmembrane helix</keyword>
<name>A0A2J8B4I1_9FIRM</name>
<dbReference type="RefSeq" id="WP_102892264.1">
    <property type="nucleotide sequence ID" value="NZ_NBZD01000001.1"/>
</dbReference>
<accession>A0A2J8B4I1</accession>
<comment type="caution">
    <text evidence="2">The sequence shown here is derived from an EMBL/GenBank/DDBJ whole genome shotgun (WGS) entry which is preliminary data.</text>
</comment>
<dbReference type="AlphaFoldDB" id="A0A2J8B4I1"/>
<protein>
    <submittedName>
        <fullName evidence="2">Uncharacterized protein</fullName>
    </submittedName>
</protein>
<keyword evidence="1" id="KW-0472">Membrane</keyword>
<evidence type="ECO:0000313" key="2">
    <source>
        <dbReference type="EMBL" id="PNH19646.1"/>
    </source>
</evidence>
<proteinExistence type="predicted"/>
<evidence type="ECO:0000313" key="3">
    <source>
        <dbReference type="Proteomes" id="UP000236394"/>
    </source>
</evidence>
<evidence type="ECO:0000256" key="1">
    <source>
        <dbReference type="SAM" id="Phobius"/>
    </source>
</evidence>
<gene>
    <name evidence="2" type="ORF">B7R76_01810</name>
</gene>
<feature type="transmembrane region" description="Helical" evidence="1">
    <location>
        <begin position="12"/>
        <end position="29"/>
    </location>
</feature>
<reference evidence="3" key="1">
    <citation type="submission" date="2017-04" db="EMBL/GenBank/DDBJ databases">
        <authorList>
            <person name="Bumgarner R.E."/>
            <person name="Fredricks D.N."/>
            <person name="Srinivasan S."/>
        </authorList>
    </citation>
    <scope>NUCLEOTIDE SEQUENCE [LARGE SCALE GENOMIC DNA]</scope>
    <source>
        <strain evidence="3">KA00405</strain>
    </source>
</reference>
<dbReference type="EMBL" id="NBZD01000001">
    <property type="protein sequence ID" value="PNH19646.1"/>
    <property type="molecule type" value="Genomic_DNA"/>
</dbReference>
<sequence>MSVIHKKIFCMRYVIAGCLVVLMIAASLYHKTLGQLIRGEEDANLYRTYDQRIIIGTDGTAAIVTAAGKTVYLPTDATAFAPRQGEFIAELNRPAQTLSLIKIKNGEKTLLASHVSHAIWSSDGEYLYYFKETANDGRVVYGSYYVYDTTAKRSYLAASYVERDSFIISSLGKYFACVKKSDEGSFSVILQDIRGKVLFSHAGRVRQLPLSISEDGWLLLLLNPTSPAGNNNLQIEFCKTGGQDSESNYEKRKILTIALAAKELRKLEVSSNLSGNEYILKSDAEIWAYGANKLVRLSDRPDSSLLQTTENIIYSHHYEYGSVTFDLNVYKNKSLFPLLMQQNDDLLYYRKSGEQAFVEQLRPWAKAESDAMNRKENTDIASDRGLLVGEYGFLFYDCGEGGKDKTGIYYADYSSKARHPVIIGHNIAEWGFRLIDNTGSKLLAHDGSKGEKRLPDGAAGLGYARTLDNEFYIFYYRNGAFHRPISLGKKIKQGNGDFSFTADGRKLLYLSENNLLKEVSLPEVGNEEKELNSAVHNFPERTLAQDIAQFVSINAGKELFITACLPVTTPTESSNKAFIDKKTTATSRTLAETNVGTTRIQLIEAGKTTEILPSVYFPLNMFHFRWITS</sequence>
<dbReference type="SUPFAM" id="SSF82171">
    <property type="entry name" value="DPP6 N-terminal domain-like"/>
    <property type="match status" value="1"/>
</dbReference>